<evidence type="ECO:0000256" key="1">
    <source>
        <dbReference type="SAM" id="MobiDB-lite"/>
    </source>
</evidence>
<dbReference type="AlphaFoldDB" id="A0A022W8N4"/>
<evidence type="ECO:0000256" key="2">
    <source>
        <dbReference type="SAM" id="Phobius"/>
    </source>
</evidence>
<feature type="region of interest" description="Disordered" evidence="1">
    <location>
        <begin position="294"/>
        <end position="316"/>
    </location>
</feature>
<dbReference type="Proteomes" id="UP000023758">
    <property type="component" value="Unassembled WGS sequence"/>
</dbReference>
<dbReference type="HOGENOM" id="CLU_880516_0_0_1"/>
<protein>
    <submittedName>
        <fullName evidence="3">Uncharacterized protein</fullName>
    </submittedName>
</protein>
<feature type="transmembrane region" description="Helical" evidence="2">
    <location>
        <begin position="203"/>
        <end position="223"/>
    </location>
</feature>
<accession>A0A022W8N4</accession>
<sequence length="316" mass="35423">MASGGGRRGGIHEFAEFMGYIILISTEYYLDISNGYGPAFNYSKHEEGGKSNGAHEEKRKKERSGKRETCKCLILCFLPETASSLPRANYASQSTPARTNWLNSVFGLWGRGKDGPAGRFVMLPKPPGATPLSSPESGRDRDRLAYTYEHAYIQVYSLWTYIQDITQQQRSCMRRLELPTVSSGSGPCPCPVLDGGWPPDVNLAHTVILLYISIYILTHGRVYRCQETRQKRRGSEAVRQAGRQAGRQREDPGSSSWPCRPVQLREFNSMLASRARIDVYHRHLAYSREGCEKEDKLADRAGSAGQKISERNPKAL</sequence>
<gene>
    <name evidence="3" type="ORF">H103_02740</name>
</gene>
<keyword evidence="2" id="KW-0812">Transmembrane</keyword>
<keyword evidence="2" id="KW-0472">Membrane</keyword>
<reference evidence="3" key="1">
    <citation type="submission" date="2014-02" db="EMBL/GenBank/DDBJ databases">
        <title>The Genome Sequence of Trichophyton rubrum (morphotype fischeri) CBS 288.86.</title>
        <authorList>
            <consortium name="The Broad Institute Genomics Platform"/>
            <person name="Cuomo C.A."/>
            <person name="White T.C."/>
            <person name="Graser Y."/>
            <person name="Martinez-Rossi N."/>
            <person name="Heitman J."/>
            <person name="Young S.K."/>
            <person name="Zeng Q."/>
            <person name="Gargeya S."/>
            <person name="Abouelleil A."/>
            <person name="Alvarado L."/>
            <person name="Chapman S.B."/>
            <person name="Gainer-Dewar J."/>
            <person name="Goldberg J."/>
            <person name="Griggs A."/>
            <person name="Gujja S."/>
            <person name="Hansen M."/>
            <person name="Howarth C."/>
            <person name="Imamovic A."/>
            <person name="Larimer J."/>
            <person name="Martinez D."/>
            <person name="Murphy C."/>
            <person name="Pearson M.D."/>
            <person name="Persinoti G."/>
            <person name="Poon T."/>
            <person name="Priest M."/>
            <person name="Roberts A.D."/>
            <person name="Saif S."/>
            <person name="Shea T.D."/>
            <person name="Sykes S.N."/>
            <person name="Wortman J."/>
            <person name="Nusbaum C."/>
            <person name="Birren B."/>
        </authorList>
    </citation>
    <scope>NUCLEOTIDE SEQUENCE [LARGE SCALE GENOMIC DNA]</scope>
    <source>
        <strain evidence="3">CBS 288.86</strain>
    </source>
</reference>
<dbReference type="EMBL" id="KK207783">
    <property type="protein sequence ID" value="EZF54506.1"/>
    <property type="molecule type" value="Genomic_DNA"/>
</dbReference>
<name>A0A022W8N4_TRIRU</name>
<feature type="region of interest" description="Disordered" evidence="1">
    <location>
        <begin position="228"/>
        <end position="258"/>
    </location>
</feature>
<proteinExistence type="predicted"/>
<evidence type="ECO:0000313" key="3">
    <source>
        <dbReference type="EMBL" id="EZF54506.1"/>
    </source>
</evidence>
<organism evidence="3">
    <name type="scientific">Trichophyton rubrum CBS 288.86</name>
    <dbReference type="NCBI Taxonomy" id="1215330"/>
    <lineage>
        <taxon>Eukaryota</taxon>
        <taxon>Fungi</taxon>
        <taxon>Dikarya</taxon>
        <taxon>Ascomycota</taxon>
        <taxon>Pezizomycotina</taxon>
        <taxon>Eurotiomycetes</taxon>
        <taxon>Eurotiomycetidae</taxon>
        <taxon>Onygenales</taxon>
        <taxon>Arthrodermataceae</taxon>
        <taxon>Trichophyton</taxon>
    </lineage>
</organism>
<keyword evidence="2" id="KW-1133">Transmembrane helix</keyword>